<dbReference type="SUPFAM" id="SSF46785">
    <property type="entry name" value="Winged helix' DNA-binding domain"/>
    <property type="match status" value="1"/>
</dbReference>
<protein>
    <submittedName>
        <fullName evidence="3">MarR family transcriptional regulator</fullName>
    </submittedName>
</protein>
<dbReference type="PANTHER" id="PTHR33164">
    <property type="entry name" value="TRANSCRIPTIONAL REGULATOR, MARR FAMILY"/>
    <property type="match status" value="1"/>
</dbReference>
<keyword evidence="1" id="KW-0238">DNA-binding</keyword>
<evidence type="ECO:0000313" key="3">
    <source>
        <dbReference type="EMBL" id="MBA4541625.1"/>
    </source>
</evidence>
<dbReference type="OrthoDB" id="3254893at2"/>
<dbReference type="InterPro" id="IPR039422">
    <property type="entry name" value="MarR/SlyA-like"/>
</dbReference>
<dbReference type="PROSITE" id="PS50995">
    <property type="entry name" value="HTH_MARR_2"/>
    <property type="match status" value="1"/>
</dbReference>
<name>A0A7W1X7S5_9BACL</name>
<dbReference type="Gene3D" id="1.10.10.10">
    <property type="entry name" value="Winged helix-like DNA-binding domain superfamily/Winged helix DNA-binding domain"/>
    <property type="match status" value="1"/>
</dbReference>
<dbReference type="Pfam" id="PF01047">
    <property type="entry name" value="MarR"/>
    <property type="match status" value="1"/>
</dbReference>
<gene>
    <name evidence="3" type="ORF">H1164_01720</name>
</gene>
<evidence type="ECO:0000256" key="1">
    <source>
        <dbReference type="ARBA" id="ARBA00023125"/>
    </source>
</evidence>
<feature type="domain" description="HTH marR-type" evidence="2">
    <location>
        <begin position="14"/>
        <end position="144"/>
    </location>
</feature>
<evidence type="ECO:0000259" key="2">
    <source>
        <dbReference type="PROSITE" id="PS50995"/>
    </source>
</evidence>
<proteinExistence type="predicted"/>
<evidence type="ECO:0000313" key="4">
    <source>
        <dbReference type="Proteomes" id="UP000530514"/>
    </source>
</evidence>
<organism evidence="3 4">
    <name type="scientific">Thermoactinomyces daqus</name>
    <dbReference type="NCBI Taxonomy" id="1329516"/>
    <lineage>
        <taxon>Bacteria</taxon>
        <taxon>Bacillati</taxon>
        <taxon>Bacillota</taxon>
        <taxon>Bacilli</taxon>
        <taxon>Bacillales</taxon>
        <taxon>Thermoactinomycetaceae</taxon>
        <taxon>Thermoactinomyces</taxon>
    </lineage>
</organism>
<accession>A0A7W1X7S5</accession>
<dbReference type="RefSeq" id="WP_052154205.1">
    <property type="nucleotide sequence ID" value="NZ_JACEIP010000002.1"/>
</dbReference>
<dbReference type="Proteomes" id="UP000530514">
    <property type="component" value="Unassembled WGS sequence"/>
</dbReference>
<dbReference type="GO" id="GO:0006950">
    <property type="term" value="P:response to stress"/>
    <property type="evidence" value="ECO:0007669"/>
    <property type="project" value="TreeGrafter"/>
</dbReference>
<dbReference type="GO" id="GO:0003700">
    <property type="term" value="F:DNA-binding transcription factor activity"/>
    <property type="evidence" value="ECO:0007669"/>
    <property type="project" value="InterPro"/>
</dbReference>
<dbReference type="InterPro" id="IPR000835">
    <property type="entry name" value="HTH_MarR-typ"/>
</dbReference>
<dbReference type="InterPro" id="IPR036388">
    <property type="entry name" value="WH-like_DNA-bd_sf"/>
</dbReference>
<dbReference type="PRINTS" id="PR00598">
    <property type="entry name" value="HTHMARR"/>
</dbReference>
<dbReference type="EMBL" id="JACEIP010000002">
    <property type="protein sequence ID" value="MBA4541625.1"/>
    <property type="molecule type" value="Genomic_DNA"/>
</dbReference>
<dbReference type="InterPro" id="IPR036390">
    <property type="entry name" value="WH_DNA-bd_sf"/>
</dbReference>
<sequence length="147" mass="16872">MEEKELLELTEPFLASIGTIIKMSKQQLEKRLREQGEEITAHQYAILVRLSKGNLTVKELGESFSIEPPTLIPIIDLLERRNLVVRIPDLKDRRRKLLQVTERGNELISRMRSDIKNDAVAQAFLRMGKEKSVTLVGLLQLLAKELQ</sequence>
<keyword evidence="4" id="KW-1185">Reference proteome</keyword>
<dbReference type="PANTHER" id="PTHR33164:SF43">
    <property type="entry name" value="HTH-TYPE TRANSCRIPTIONAL REPRESSOR YETL"/>
    <property type="match status" value="1"/>
</dbReference>
<reference evidence="3 4" key="1">
    <citation type="submission" date="2020-07" db="EMBL/GenBank/DDBJ databases">
        <authorList>
            <person name="Feng H."/>
        </authorList>
    </citation>
    <scope>NUCLEOTIDE SEQUENCE [LARGE SCALE GENOMIC DNA]</scope>
    <source>
        <strain evidence="4">s-11</strain>
    </source>
</reference>
<dbReference type="SMART" id="SM00347">
    <property type="entry name" value="HTH_MARR"/>
    <property type="match status" value="1"/>
</dbReference>
<comment type="caution">
    <text evidence="3">The sequence shown here is derived from an EMBL/GenBank/DDBJ whole genome shotgun (WGS) entry which is preliminary data.</text>
</comment>
<dbReference type="GO" id="GO:0003677">
    <property type="term" value="F:DNA binding"/>
    <property type="evidence" value="ECO:0007669"/>
    <property type="project" value="UniProtKB-KW"/>
</dbReference>
<dbReference type="AlphaFoldDB" id="A0A7W1X7S5"/>